<dbReference type="Pfam" id="PF00185">
    <property type="entry name" value="OTCace"/>
    <property type="match status" value="1"/>
</dbReference>
<dbReference type="InterPro" id="IPR036901">
    <property type="entry name" value="Asp/Orn_carbamoylTrfase_sf"/>
</dbReference>
<keyword evidence="1" id="KW-0808">Transferase</keyword>
<evidence type="ECO:0000259" key="2">
    <source>
        <dbReference type="Pfam" id="PF00185"/>
    </source>
</evidence>
<feature type="non-terminal residue" evidence="3">
    <location>
        <position position="1"/>
    </location>
</feature>
<dbReference type="SUPFAM" id="SSF53671">
    <property type="entry name" value="Aspartate/ornithine carbamoyltransferase"/>
    <property type="match status" value="1"/>
</dbReference>
<dbReference type="InterPro" id="IPR006131">
    <property type="entry name" value="Asp_carbamoyltransf_Asp/Orn-bd"/>
</dbReference>
<sequence length="125" mass="13463">SLSEGGWGSAMITDDALDAIADADVIYTDKWITFDPSEQIYPPFQGKLDLKLSRAMLECASSGALFINSPSTDLACENVAGQMVDGKSITFKQLNNRVHVQKALLLQVAAKRKSVITNPGGFART</sequence>
<feature type="domain" description="Aspartate/ornithine carbamoyltransferase Asp/Orn-binding" evidence="2">
    <location>
        <begin position="8"/>
        <end position="106"/>
    </location>
</feature>
<accession>A0A0H5RF14</accession>
<organism evidence="3">
    <name type="scientific">Spongospora subterranea</name>
    <dbReference type="NCBI Taxonomy" id="70186"/>
    <lineage>
        <taxon>Eukaryota</taxon>
        <taxon>Sar</taxon>
        <taxon>Rhizaria</taxon>
        <taxon>Endomyxa</taxon>
        <taxon>Phytomyxea</taxon>
        <taxon>Plasmodiophorida</taxon>
        <taxon>Plasmodiophoridae</taxon>
        <taxon>Spongospora</taxon>
    </lineage>
</organism>
<dbReference type="AlphaFoldDB" id="A0A0H5RF14"/>
<dbReference type="GO" id="GO:0006520">
    <property type="term" value="P:amino acid metabolic process"/>
    <property type="evidence" value="ECO:0007669"/>
    <property type="project" value="InterPro"/>
</dbReference>
<name>A0A0H5RF14_9EUKA</name>
<proteinExistence type="predicted"/>
<evidence type="ECO:0000256" key="1">
    <source>
        <dbReference type="ARBA" id="ARBA00022679"/>
    </source>
</evidence>
<reference evidence="3" key="1">
    <citation type="submission" date="2015-04" db="EMBL/GenBank/DDBJ databases">
        <title>The genome sequence of the plant pathogenic Rhizarian Plasmodiophora brassicae reveals insights in its biotrophic life cycle and the origin of chitin synthesis.</title>
        <authorList>
            <person name="Schwelm A."/>
            <person name="Fogelqvist J."/>
            <person name="Knaust A."/>
            <person name="Julke S."/>
            <person name="Lilja T."/>
            <person name="Dhandapani V."/>
            <person name="Bonilla-Rosso G."/>
            <person name="Karlsson M."/>
            <person name="Shevchenko A."/>
            <person name="Choi S.R."/>
            <person name="Kim H.G."/>
            <person name="Park J.Y."/>
            <person name="Lim Y.P."/>
            <person name="Ludwig-Muller J."/>
            <person name="Dixelius C."/>
        </authorList>
    </citation>
    <scope>NUCLEOTIDE SEQUENCE</scope>
    <source>
        <tissue evidence="3">Potato root galls</tissue>
    </source>
</reference>
<dbReference type="EMBL" id="HACM01011695">
    <property type="protein sequence ID" value="CRZ12137.1"/>
    <property type="molecule type" value="Transcribed_RNA"/>
</dbReference>
<protein>
    <recommendedName>
        <fullName evidence="2">Aspartate/ornithine carbamoyltransferase Asp/Orn-binding domain-containing protein</fullName>
    </recommendedName>
</protein>
<dbReference type="Gene3D" id="3.40.50.1370">
    <property type="entry name" value="Aspartate/ornithine carbamoyltransferase"/>
    <property type="match status" value="1"/>
</dbReference>
<evidence type="ECO:0000313" key="3">
    <source>
        <dbReference type="EMBL" id="CRZ12137.1"/>
    </source>
</evidence>
<dbReference type="GO" id="GO:0016743">
    <property type="term" value="F:carboxyl- or carbamoyltransferase activity"/>
    <property type="evidence" value="ECO:0007669"/>
    <property type="project" value="InterPro"/>
</dbReference>
<dbReference type="GO" id="GO:0016597">
    <property type="term" value="F:amino acid binding"/>
    <property type="evidence" value="ECO:0007669"/>
    <property type="project" value="InterPro"/>
</dbReference>